<gene>
    <name evidence="7" type="ORF">GCM10009125_18440</name>
</gene>
<evidence type="ECO:0000313" key="8">
    <source>
        <dbReference type="Proteomes" id="UP001501176"/>
    </source>
</evidence>
<organism evidence="7 8">
    <name type="scientific">Castellaniella daejeonensis</name>
    <dbReference type="NCBI Taxonomy" id="659013"/>
    <lineage>
        <taxon>Bacteria</taxon>
        <taxon>Pseudomonadati</taxon>
        <taxon>Pseudomonadota</taxon>
        <taxon>Betaproteobacteria</taxon>
        <taxon>Burkholderiales</taxon>
        <taxon>Alcaligenaceae</taxon>
        <taxon>Castellaniella</taxon>
    </lineage>
</organism>
<dbReference type="Pfam" id="PF08491">
    <property type="entry name" value="SE"/>
    <property type="match status" value="1"/>
</dbReference>
<dbReference type="InterPro" id="IPR018168">
    <property type="entry name" value="Ubi_Hdrlase_CS"/>
</dbReference>
<reference evidence="8" key="1">
    <citation type="journal article" date="2019" name="Int. J. Syst. Evol. Microbiol.">
        <title>The Global Catalogue of Microorganisms (GCM) 10K type strain sequencing project: providing services to taxonomists for standard genome sequencing and annotation.</title>
        <authorList>
            <consortium name="The Broad Institute Genomics Platform"/>
            <consortium name="The Broad Institute Genome Sequencing Center for Infectious Disease"/>
            <person name="Wu L."/>
            <person name="Ma J."/>
        </authorList>
    </citation>
    <scope>NUCLEOTIDE SEQUENCE [LARGE SCALE GENOMIC DNA]</scope>
    <source>
        <strain evidence="8">JCM 16240</strain>
    </source>
</reference>
<feature type="domain" description="Squalene epoxidase" evidence="6">
    <location>
        <begin position="271"/>
        <end position="349"/>
    </location>
</feature>
<keyword evidence="8" id="KW-1185">Reference proteome</keyword>
<dbReference type="InterPro" id="IPR051205">
    <property type="entry name" value="UbiH/COQ6_monooxygenase"/>
</dbReference>
<dbReference type="InterPro" id="IPR036188">
    <property type="entry name" value="FAD/NAD-bd_sf"/>
</dbReference>
<comment type="cofactor">
    <cofactor evidence="1">
        <name>FAD</name>
        <dbReference type="ChEBI" id="CHEBI:57692"/>
    </cofactor>
</comment>
<evidence type="ECO:0000256" key="3">
    <source>
        <dbReference type="ARBA" id="ARBA00022827"/>
    </source>
</evidence>
<keyword evidence="5" id="KW-0503">Monooxygenase</keyword>
<evidence type="ECO:0000256" key="2">
    <source>
        <dbReference type="ARBA" id="ARBA00022630"/>
    </source>
</evidence>
<comment type="caution">
    <text evidence="7">The sequence shown here is derived from an EMBL/GenBank/DDBJ whole genome shotgun (WGS) entry which is preliminary data.</text>
</comment>
<evidence type="ECO:0000256" key="5">
    <source>
        <dbReference type="ARBA" id="ARBA00023033"/>
    </source>
</evidence>
<dbReference type="InterPro" id="IPR013698">
    <property type="entry name" value="Squalene_epoxidase"/>
</dbReference>
<keyword evidence="3" id="KW-0274">FAD</keyword>
<dbReference type="PRINTS" id="PR00420">
    <property type="entry name" value="RNGMNOXGNASE"/>
</dbReference>
<dbReference type="PROSITE" id="PS01304">
    <property type="entry name" value="UBIH"/>
    <property type="match status" value="1"/>
</dbReference>
<name>A0ABP3DHE8_9BURK</name>
<dbReference type="NCBIfam" id="TIGR01988">
    <property type="entry name" value="Ubi-OHases"/>
    <property type="match status" value="1"/>
</dbReference>
<evidence type="ECO:0000256" key="4">
    <source>
        <dbReference type="ARBA" id="ARBA00023002"/>
    </source>
</evidence>
<dbReference type="EMBL" id="BAAAFN010000014">
    <property type="protein sequence ID" value="GAA0229772.1"/>
    <property type="molecule type" value="Genomic_DNA"/>
</dbReference>
<keyword evidence="2" id="KW-0285">Flavoprotein</keyword>
<dbReference type="PANTHER" id="PTHR43876">
    <property type="entry name" value="UBIQUINONE BIOSYNTHESIS MONOOXYGENASE COQ6, MITOCHONDRIAL"/>
    <property type="match status" value="1"/>
</dbReference>
<dbReference type="Gene3D" id="3.30.9.10">
    <property type="entry name" value="D-Amino Acid Oxidase, subunit A, domain 2"/>
    <property type="match status" value="1"/>
</dbReference>
<evidence type="ECO:0000259" key="6">
    <source>
        <dbReference type="Pfam" id="PF08491"/>
    </source>
</evidence>
<protein>
    <submittedName>
        <fullName evidence="7">UbiH/UbiF/VisC/COQ6 family ubiquinone biosynthesis hydroxylase</fullName>
    </submittedName>
</protein>
<proteinExistence type="predicted"/>
<dbReference type="InterPro" id="IPR010971">
    <property type="entry name" value="UbiH/COQ6"/>
</dbReference>
<accession>A0ABP3DHE8</accession>
<evidence type="ECO:0000313" key="7">
    <source>
        <dbReference type="EMBL" id="GAA0229772.1"/>
    </source>
</evidence>
<dbReference type="PANTHER" id="PTHR43876:SF8">
    <property type="entry name" value="2-OCTAPRENYL-6-METHOXYPHENOL HYDROXYLASE"/>
    <property type="match status" value="1"/>
</dbReference>
<dbReference type="Proteomes" id="UP001501176">
    <property type="component" value="Unassembled WGS sequence"/>
</dbReference>
<dbReference type="SUPFAM" id="SSF51905">
    <property type="entry name" value="FAD/NAD(P)-binding domain"/>
    <property type="match status" value="1"/>
</dbReference>
<sequence>MAIPTYDIAILGSGPVGCALALSLADAAPDPARIALMGPAPAPRPAGQSIDPRALALNHGSRRFLETLGAWPGHAADILTVHVSQAGHLGRTLIDHAELDVPRLGCVVAYDELLETLYAGVRRAGVTLLPERPPRPLAGSPVRLMLADGPRTARLALLSDGARPQGLHREYGQHAVLATVRAAAPLPGRAFERFTRTGPLALLPHPAGDALYSLVWCVPPERARILTGLPDAAFDAALQAAFGQRLGRLRRMGEAHAFPLSLHAGPGLLGRGLVAVGNAAQTLHPVAGQGLNLGLRDVAQLAQVLRPWLAAPDAPLQPLLERHVRRRRPDRALTLGITDALPRLFATGNPLVRHACGLGLAALDLLPALRKPLARHLLQGQRL</sequence>
<dbReference type="Gene3D" id="3.50.50.60">
    <property type="entry name" value="FAD/NAD(P)-binding domain"/>
    <property type="match status" value="2"/>
</dbReference>
<evidence type="ECO:0000256" key="1">
    <source>
        <dbReference type="ARBA" id="ARBA00001974"/>
    </source>
</evidence>
<keyword evidence="7" id="KW-0830">Ubiquinone</keyword>
<dbReference type="RefSeq" id="WP_325124075.1">
    <property type="nucleotide sequence ID" value="NZ_BAAAFN010000014.1"/>
</dbReference>
<keyword evidence="4" id="KW-0560">Oxidoreductase</keyword>